<protein>
    <submittedName>
        <fullName evidence="2">Uncharacterized protein</fullName>
    </submittedName>
</protein>
<evidence type="ECO:0000256" key="1">
    <source>
        <dbReference type="SAM" id="MobiDB-lite"/>
    </source>
</evidence>
<proteinExistence type="predicted"/>
<evidence type="ECO:0000313" key="2">
    <source>
        <dbReference type="EMBL" id="QNQ90184.1"/>
    </source>
</evidence>
<reference evidence="2 3" key="1">
    <citation type="submission" date="2019-12" db="EMBL/GenBank/DDBJ databases">
        <title>Corynebacterium sp. nov., isolated from feces of the Anser Albifrons in China.</title>
        <authorList>
            <person name="Liu Q."/>
        </authorList>
    </citation>
    <scope>NUCLEOTIDE SEQUENCE [LARGE SCALE GENOMIC DNA]</scope>
    <source>
        <strain evidence="2 3">4H37-19</strain>
    </source>
</reference>
<name>A0A7H0SNQ9_9CORY</name>
<dbReference type="Proteomes" id="UP000516320">
    <property type="component" value="Chromosome"/>
</dbReference>
<accession>A0A7H0SNQ9</accession>
<feature type="compositionally biased region" description="Low complexity" evidence="1">
    <location>
        <begin position="66"/>
        <end position="81"/>
    </location>
</feature>
<dbReference type="KEGG" id="cpoy:GP475_05655"/>
<feature type="region of interest" description="Disordered" evidence="1">
    <location>
        <begin position="30"/>
        <end position="81"/>
    </location>
</feature>
<evidence type="ECO:0000313" key="3">
    <source>
        <dbReference type="Proteomes" id="UP000516320"/>
    </source>
</evidence>
<gene>
    <name evidence="2" type="ORF">GP475_05655</name>
</gene>
<keyword evidence="3" id="KW-1185">Reference proteome</keyword>
<organism evidence="2 3">
    <name type="scientific">Corynebacterium poyangense</name>
    <dbReference type="NCBI Taxonomy" id="2684405"/>
    <lineage>
        <taxon>Bacteria</taxon>
        <taxon>Bacillati</taxon>
        <taxon>Actinomycetota</taxon>
        <taxon>Actinomycetes</taxon>
        <taxon>Mycobacteriales</taxon>
        <taxon>Corynebacteriaceae</taxon>
        <taxon>Corynebacterium</taxon>
    </lineage>
</organism>
<sequence length="97" mass="10095">MNFSKAAALLSGIMVGLALAIVILSFDHGPTSEQDNAQELEVTTPPTETMTSSVATPSDKPAFSGPQPENQPPLSLLPLSNSANSLSRYRGISIPDG</sequence>
<dbReference type="RefSeq" id="WP_187975640.1">
    <property type="nucleotide sequence ID" value="NZ_CP046884.1"/>
</dbReference>
<dbReference type="AlphaFoldDB" id="A0A7H0SNQ9"/>
<feature type="compositionally biased region" description="Polar residues" evidence="1">
    <location>
        <begin position="44"/>
        <end position="56"/>
    </location>
</feature>
<dbReference type="EMBL" id="CP046884">
    <property type="protein sequence ID" value="QNQ90184.1"/>
    <property type="molecule type" value="Genomic_DNA"/>
</dbReference>